<dbReference type="InterPro" id="IPR036388">
    <property type="entry name" value="WH-like_DNA-bd_sf"/>
</dbReference>
<accession>C2ELG8</accession>
<evidence type="ECO:0000313" key="6">
    <source>
        <dbReference type="EMBL" id="EEJ72616.1"/>
    </source>
</evidence>
<sequence>MNHTELNTFLLVANCGSFSKAAKKLYISKNAVMQQINTLEDSLDLTLFIRTTHGVKLTNAGRALINKATQLNNLTKEIYLSLTKYKNTIFAGSGFLNLPTVIKRKWSEFAINHEQSKLSFIEIKNYENIPQEIDLFEGIYSERPFSRQGFDFIQYQSVPLVAAIYPNSSLKALTRLKLNDLANKTISIPNSTIFKSMKSTRQILNKNVTNCRIKEYTALNTAVINNAQIMHEILIIPQSLCYLLDNNLIKPVQWNLTLNYGFYYRRDASNLSKEFLKYMKRERIVK</sequence>
<evidence type="ECO:0000313" key="7">
    <source>
        <dbReference type="Proteomes" id="UP000005583"/>
    </source>
</evidence>
<comment type="caution">
    <text evidence="6">The sequence shown here is derived from an EMBL/GenBank/DDBJ whole genome shotgun (WGS) entry which is preliminary data.</text>
</comment>
<keyword evidence="7" id="KW-1185">Reference proteome</keyword>
<evidence type="ECO:0000256" key="2">
    <source>
        <dbReference type="ARBA" id="ARBA00023015"/>
    </source>
</evidence>
<dbReference type="RefSeq" id="WP_007125046.1">
    <property type="nucleotide sequence ID" value="NZ_AZFO01000020.1"/>
</dbReference>
<dbReference type="GO" id="GO:0003700">
    <property type="term" value="F:DNA-binding transcription factor activity"/>
    <property type="evidence" value="ECO:0007669"/>
    <property type="project" value="InterPro"/>
</dbReference>
<evidence type="ECO:0000256" key="3">
    <source>
        <dbReference type="ARBA" id="ARBA00023125"/>
    </source>
</evidence>
<dbReference type="OrthoDB" id="9785745at2"/>
<proteinExistence type="inferred from homology"/>
<dbReference type="PANTHER" id="PTHR30126">
    <property type="entry name" value="HTH-TYPE TRANSCRIPTIONAL REGULATOR"/>
    <property type="match status" value="1"/>
</dbReference>
<dbReference type="AlphaFoldDB" id="C2ELG8"/>
<dbReference type="FunFam" id="1.10.10.10:FF:000001">
    <property type="entry name" value="LysR family transcriptional regulator"/>
    <property type="match status" value="1"/>
</dbReference>
<dbReference type="PRINTS" id="PR00039">
    <property type="entry name" value="HTHLYSR"/>
</dbReference>
<dbReference type="InterPro" id="IPR000847">
    <property type="entry name" value="LysR_HTH_N"/>
</dbReference>
<keyword evidence="2" id="KW-0805">Transcription regulation</keyword>
<evidence type="ECO:0000256" key="4">
    <source>
        <dbReference type="ARBA" id="ARBA00023163"/>
    </source>
</evidence>
<organism evidence="6 7">
    <name type="scientific">Lactobacillus ultunensis DSM 16047</name>
    <dbReference type="NCBI Taxonomy" id="525365"/>
    <lineage>
        <taxon>Bacteria</taxon>
        <taxon>Bacillati</taxon>
        <taxon>Bacillota</taxon>
        <taxon>Bacilli</taxon>
        <taxon>Lactobacillales</taxon>
        <taxon>Lactobacillaceae</taxon>
        <taxon>Lactobacillus</taxon>
    </lineage>
</organism>
<dbReference type="InterPro" id="IPR036390">
    <property type="entry name" value="WH_DNA-bd_sf"/>
</dbReference>
<dbReference type="eggNOG" id="COG0583">
    <property type="taxonomic scope" value="Bacteria"/>
</dbReference>
<dbReference type="Proteomes" id="UP000005583">
    <property type="component" value="Unassembled WGS sequence"/>
</dbReference>
<comment type="similarity">
    <text evidence="1">Belongs to the LysR transcriptional regulatory family.</text>
</comment>
<dbReference type="PATRIC" id="fig|525365.8.peg.785"/>
<dbReference type="SUPFAM" id="SSF46785">
    <property type="entry name" value="Winged helix' DNA-binding domain"/>
    <property type="match status" value="1"/>
</dbReference>
<gene>
    <name evidence="6" type="primary">lysR2</name>
    <name evidence="6" type="ORF">HMPREF0548_0514</name>
</gene>
<dbReference type="EMBL" id="ACGU01000032">
    <property type="protein sequence ID" value="EEJ72616.1"/>
    <property type="molecule type" value="Genomic_DNA"/>
</dbReference>
<dbReference type="Gene3D" id="1.10.10.10">
    <property type="entry name" value="Winged helix-like DNA-binding domain superfamily/Winged helix DNA-binding domain"/>
    <property type="match status" value="1"/>
</dbReference>
<dbReference type="HOGENOM" id="CLU_039613_13_0_9"/>
<dbReference type="GO" id="GO:0000976">
    <property type="term" value="F:transcription cis-regulatory region binding"/>
    <property type="evidence" value="ECO:0007669"/>
    <property type="project" value="TreeGrafter"/>
</dbReference>
<keyword evidence="4" id="KW-0804">Transcription</keyword>
<name>C2ELG8_9LACO</name>
<dbReference type="STRING" id="525365.HMPREF0548_0514"/>
<dbReference type="PROSITE" id="PS50931">
    <property type="entry name" value="HTH_LYSR"/>
    <property type="match status" value="1"/>
</dbReference>
<dbReference type="Pfam" id="PF00126">
    <property type="entry name" value="HTH_1"/>
    <property type="match status" value="1"/>
</dbReference>
<reference evidence="6 7" key="1">
    <citation type="submission" date="2009-01" db="EMBL/GenBank/DDBJ databases">
        <authorList>
            <person name="Qin X."/>
            <person name="Bachman B."/>
            <person name="Battles P."/>
            <person name="Bell A."/>
            <person name="Bess C."/>
            <person name="Bickham C."/>
            <person name="Chaboub L."/>
            <person name="Chen D."/>
            <person name="Coyle M."/>
            <person name="Deiros D.R."/>
            <person name="Dinh H."/>
            <person name="Forbes L."/>
            <person name="Fowler G."/>
            <person name="Francisco L."/>
            <person name="Fu Q."/>
            <person name="Gubbala S."/>
            <person name="Hale W."/>
            <person name="Han Y."/>
            <person name="Hemphill L."/>
            <person name="Highlander S.K."/>
            <person name="Hirani K."/>
            <person name="Hogues M."/>
            <person name="Jackson L."/>
            <person name="Jakkamsetti A."/>
            <person name="Javaid M."/>
            <person name="Jiang H."/>
            <person name="Korchina V."/>
            <person name="Kovar C."/>
            <person name="Lara F."/>
            <person name="Lee S."/>
            <person name="Mata R."/>
            <person name="Mathew T."/>
            <person name="Moen C."/>
            <person name="Morales K."/>
            <person name="Munidasa M."/>
            <person name="Nazareth L."/>
            <person name="Ngo R."/>
            <person name="Nguyen L."/>
            <person name="Okwuonu G."/>
            <person name="Ongeri F."/>
            <person name="Patil S."/>
            <person name="Petrosino J."/>
            <person name="Pham C."/>
            <person name="Pham P."/>
            <person name="Pu L.-L."/>
            <person name="Puazo M."/>
            <person name="Raj R."/>
            <person name="Reid J."/>
            <person name="Rouhana J."/>
            <person name="Saada N."/>
            <person name="Shang Y."/>
            <person name="Simmons D."/>
            <person name="Thornton R."/>
            <person name="Warren J."/>
            <person name="Weissenberger G."/>
            <person name="Zhang J."/>
            <person name="Zhang L."/>
            <person name="Zhou C."/>
            <person name="Zhu D."/>
            <person name="Muzny D."/>
            <person name="Worley K."/>
            <person name="Gibbs R."/>
        </authorList>
    </citation>
    <scope>NUCLEOTIDE SEQUENCE [LARGE SCALE GENOMIC DNA]</scope>
    <source>
        <strain evidence="6 7">DSM 16047</strain>
    </source>
</reference>
<evidence type="ECO:0000259" key="5">
    <source>
        <dbReference type="PROSITE" id="PS50931"/>
    </source>
</evidence>
<dbReference type="PANTHER" id="PTHR30126:SF40">
    <property type="entry name" value="HTH-TYPE TRANSCRIPTIONAL REGULATOR GLTR"/>
    <property type="match status" value="1"/>
</dbReference>
<keyword evidence="3" id="KW-0238">DNA-binding</keyword>
<evidence type="ECO:0000256" key="1">
    <source>
        <dbReference type="ARBA" id="ARBA00009437"/>
    </source>
</evidence>
<feature type="domain" description="HTH lysR-type" evidence="5">
    <location>
        <begin position="1"/>
        <end position="58"/>
    </location>
</feature>
<protein>
    <submittedName>
        <fullName evidence="6">Transcriptional regulator, LysR family</fullName>
    </submittedName>
</protein>